<dbReference type="Pfam" id="PF00176">
    <property type="entry name" value="SNF2-rel_dom"/>
    <property type="match status" value="1"/>
</dbReference>
<dbReference type="EC" id="3.6.4.-" evidence="11"/>
<dbReference type="RefSeq" id="XP_007604475.1">
    <property type="nucleotide sequence ID" value="XM_007604413.1"/>
</dbReference>
<dbReference type="SMART" id="SM00487">
    <property type="entry name" value="DEXDc"/>
    <property type="match status" value="1"/>
</dbReference>
<comment type="subcellular location">
    <subcellularLocation>
        <location evidence="1 11">Nucleus</location>
    </subcellularLocation>
</comment>
<dbReference type="FunFam" id="3.40.50.10810:FF:000051">
    <property type="entry name" value="Helicase SWR1"/>
    <property type="match status" value="1"/>
</dbReference>
<evidence type="ECO:0000259" key="13">
    <source>
        <dbReference type="PROSITE" id="PS51194"/>
    </source>
</evidence>
<dbReference type="InterPro" id="IPR001650">
    <property type="entry name" value="Helicase_C-like"/>
</dbReference>
<dbReference type="PROSITE" id="PS51194">
    <property type="entry name" value="HELICASE_CTER"/>
    <property type="match status" value="1"/>
</dbReference>
<dbReference type="SMART" id="SM00490">
    <property type="entry name" value="HELICc"/>
    <property type="match status" value="1"/>
</dbReference>
<organism evidence="14 15">
    <name type="scientific">Vittaforma corneae (strain ATCC 50505)</name>
    <name type="common">Microsporidian parasite</name>
    <name type="synonym">Nosema corneum</name>
    <dbReference type="NCBI Taxonomy" id="993615"/>
    <lineage>
        <taxon>Eukaryota</taxon>
        <taxon>Fungi</taxon>
        <taxon>Fungi incertae sedis</taxon>
        <taxon>Microsporidia</taxon>
        <taxon>Nosematidae</taxon>
        <taxon>Vittaforma</taxon>
    </lineage>
</organism>
<evidence type="ECO:0000256" key="3">
    <source>
        <dbReference type="ARBA" id="ARBA00022801"/>
    </source>
</evidence>
<dbReference type="VEuPathDB" id="MicrosporidiaDB:VICG_01028"/>
<dbReference type="SUPFAM" id="SSF52540">
    <property type="entry name" value="P-loop containing nucleoside triphosphate hydrolases"/>
    <property type="match status" value="2"/>
</dbReference>
<dbReference type="FunCoup" id="L2GMD7">
    <property type="interactions" value="106"/>
</dbReference>
<keyword evidence="5" id="KW-0805">Transcription regulation</keyword>
<evidence type="ECO:0000256" key="2">
    <source>
        <dbReference type="ARBA" id="ARBA00022741"/>
    </source>
</evidence>
<feature type="domain" description="Helicase ATP-binding" evidence="12">
    <location>
        <begin position="88"/>
        <end position="250"/>
    </location>
</feature>
<dbReference type="GeneID" id="19881740"/>
<evidence type="ECO:0000313" key="14">
    <source>
        <dbReference type="EMBL" id="ELA42011.1"/>
    </source>
</evidence>
<evidence type="ECO:0000256" key="9">
    <source>
        <dbReference type="ARBA" id="ARBA00023242"/>
    </source>
</evidence>
<evidence type="ECO:0000313" key="15">
    <source>
        <dbReference type="Proteomes" id="UP000011082"/>
    </source>
</evidence>
<keyword evidence="15" id="KW-1185">Reference proteome</keyword>
<comment type="domain">
    <text evidence="11">The DBINO region is involved in binding to DNA.</text>
</comment>
<dbReference type="GO" id="GO:0016887">
    <property type="term" value="F:ATP hydrolysis activity"/>
    <property type="evidence" value="ECO:0007669"/>
    <property type="project" value="TreeGrafter"/>
</dbReference>
<evidence type="ECO:0000259" key="12">
    <source>
        <dbReference type="PROSITE" id="PS51192"/>
    </source>
</evidence>
<dbReference type="InParanoid" id="L2GMD7"/>
<dbReference type="OrthoDB" id="372624at2759"/>
<proteinExistence type="inferred from homology"/>
<dbReference type="AlphaFoldDB" id="L2GMD7"/>
<evidence type="ECO:0000256" key="6">
    <source>
        <dbReference type="ARBA" id="ARBA00023125"/>
    </source>
</evidence>
<dbReference type="GO" id="GO:0031011">
    <property type="term" value="C:Ino80 complex"/>
    <property type="evidence" value="ECO:0007669"/>
    <property type="project" value="UniProtKB-UniRule"/>
</dbReference>
<evidence type="ECO:0000256" key="8">
    <source>
        <dbReference type="ARBA" id="ARBA00023163"/>
    </source>
</evidence>
<dbReference type="InterPro" id="IPR000330">
    <property type="entry name" value="SNF2_N"/>
</dbReference>
<keyword evidence="4 11" id="KW-0067">ATP-binding</keyword>
<comment type="catalytic activity">
    <reaction evidence="11">
        <text>ATP + H2O = ADP + phosphate + H(+)</text>
        <dbReference type="Rhea" id="RHEA:13065"/>
        <dbReference type="ChEBI" id="CHEBI:15377"/>
        <dbReference type="ChEBI" id="CHEBI:15378"/>
        <dbReference type="ChEBI" id="CHEBI:30616"/>
        <dbReference type="ChEBI" id="CHEBI:43474"/>
        <dbReference type="ChEBI" id="CHEBI:456216"/>
    </reaction>
</comment>
<dbReference type="GO" id="GO:0006338">
    <property type="term" value="P:chromatin remodeling"/>
    <property type="evidence" value="ECO:0007669"/>
    <property type="project" value="UniProtKB-UniRule"/>
</dbReference>
<keyword evidence="7" id="KW-0010">Activator</keyword>
<keyword evidence="2" id="KW-0547">Nucleotide-binding</keyword>
<evidence type="ECO:0000256" key="7">
    <source>
        <dbReference type="ARBA" id="ARBA00023159"/>
    </source>
</evidence>
<dbReference type="EMBL" id="JH370136">
    <property type="protein sequence ID" value="ELA42011.1"/>
    <property type="molecule type" value="Genomic_DNA"/>
</dbReference>
<dbReference type="Pfam" id="PF00271">
    <property type="entry name" value="Helicase_C"/>
    <property type="match status" value="1"/>
</dbReference>
<dbReference type="InterPro" id="IPR027417">
    <property type="entry name" value="P-loop_NTPase"/>
</dbReference>
<comment type="function">
    <text evidence="10">Catalytic component of the SWR1 complex which mediates the ATP-dependent exchange of histone H2A for the H2A variant HZT1 leading to transcriptional regulation of selected genes by chromatin remodeling.</text>
</comment>
<dbReference type="STRING" id="993615.L2GMD7"/>
<dbReference type="HOGENOM" id="CLU_000315_17_5_1"/>
<dbReference type="InterPro" id="IPR050520">
    <property type="entry name" value="INO80/SWR1_helicase"/>
</dbReference>
<keyword evidence="8" id="KW-0804">Transcription</keyword>
<keyword evidence="11" id="KW-0234">DNA repair</keyword>
<dbReference type="CDD" id="cd18793">
    <property type="entry name" value="SF2_C_SNF"/>
    <property type="match status" value="1"/>
</dbReference>
<dbReference type="GO" id="GO:0006281">
    <property type="term" value="P:DNA repair"/>
    <property type="evidence" value="ECO:0007669"/>
    <property type="project" value="UniProtKB-UniRule"/>
</dbReference>
<dbReference type="GO" id="GO:0003677">
    <property type="term" value="F:DNA binding"/>
    <property type="evidence" value="ECO:0007669"/>
    <property type="project" value="UniProtKB-UniRule"/>
</dbReference>
<protein>
    <recommendedName>
        <fullName evidence="11">Chromatin-remodeling ATPase INO80</fullName>
        <ecNumber evidence="11">3.6.4.-</ecNumber>
    </recommendedName>
</protein>
<dbReference type="Gene3D" id="3.40.50.10810">
    <property type="entry name" value="Tandem AAA-ATPase domain"/>
    <property type="match status" value="1"/>
</dbReference>
<comment type="function">
    <text evidence="11">ATPase component of the INO80 complex which remodels chromatin by shifting nucleosomes and is involved in DNA repair.</text>
</comment>
<evidence type="ECO:0000256" key="5">
    <source>
        <dbReference type="ARBA" id="ARBA00023015"/>
    </source>
</evidence>
<dbReference type="Proteomes" id="UP000011082">
    <property type="component" value="Unassembled WGS sequence"/>
</dbReference>
<dbReference type="OMA" id="SIHEEDC"/>
<keyword evidence="6 11" id="KW-0238">DNA-binding</keyword>
<dbReference type="InterPro" id="IPR049730">
    <property type="entry name" value="SNF2/RAD54-like_C"/>
</dbReference>
<comment type="similarity">
    <text evidence="11">Belongs to the SNF2/RAD54 helicase family.</text>
</comment>
<comment type="subunit">
    <text evidence="11">Component of the INO80 chromatin-remodeling complex.</text>
</comment>
<name>L2GMD7_VITCO</name>
<sequence length="690" mass="80603">MSQTEAFAGFFLNKKRKIDDAMDDSAAMKAAQEQLAHLREFDEQNKSPGSVKHRNEEIEEYEYQSVQQPKILKARLKDHQLKGLNWLVNLYNQGINGILADDMGLGKTIQSISLLCHLFESEGIHGPFLIVTPSSTLHNWSKELERFAPVLKVLNYWGNIQERRDMRKLLKKSNVVITSYQIAVSDEAIIGKIRWQYMILDEAQAIKSINSQRWKILLGFKSRSRLLLTGTPIQNNMQELWSLLHFIMPTLFDSLSEFSEWFSKDIENKDKVEEEQINKLHTILKPFMLRRNKNDIKDEIGGKEIITVPCEMSIRQKVLYDEIINSKLDYENIIMQLKKVCNHPDLFEKLEPTASFCISAIGENGSVSYRSHFKRYISEKLAEPVCLGVNKLCGFDAPPSSSYLMSIFNGSSYMLRLTNRIFQYKLDSCINFQEKLIQKDMTVDQYSDLYKIYCSKRDDMLDYREFILNDIVRRREQIESSLKRFKFINEKILDKHESTNIDKEPIFVSESRIDRQIFVPPLNTFISDSGKLFMIDILLKKLKEECHRVLIYFQMTKMMDLFEEYLVKREYNYLRLDGSSKISQRKELVEQWQSNEDVFIFILSTRAGGVGINLTAADTVIFYDSDWNPTVDQQAMDRVHRLGQTKDVTVYRLVTQNSVEEKVMERANKKEEVQKIVIKGNVFEGLYLDK</sequence>
<dbReference type="PROSITE" id="PS51192">
    <property type="entry name" value="HELICASE_ATP_BIND_1"/>
    <property type="match status" value="1"/>
</dbReference>
<dbReference type="InterPro" id="IPR014001">
    <property type="entry name" value="Helicase_ATP-bd"/>
</dbReference>
<dbReference type="GO" id="GO:0042393">
    <property type="term" value="F:histone binding"/>
    <property type="evidence" value="ECO:0007669"/>
    <property type="project" value="TreeGrafter"/>
</dbReference>
<reference evidence="15" key="1">
    <citation type="submission" date="2011-05" db="EMBL/GenBank/DDBJ databases">
        <title>The genome sequence of Vittaforma corneae strain ATCC 50505.</title>
        <authorList>
            <consortium name="The Broad Institute Genome Sequencing Platform"/>
            <person name="Cuomo C."/>
            <person name="Didier E."/>
            <person name="Bowers L."/>
            <person name="Young S.K."/>
            <person name="Zeng Q."/>
            <person name="Gargeya S."/>
            <person name="Fitzgerald M."/>
            <person name="Haas B."/>
            <person name="Abouelleil A."/>
            <person name="Alvarado L."/>
            <person name="Arachchi H.M."/>
            <person name="Berlin A."/>
            <person name="Chapman S.B."/>
            <person name="Gearin G."/>
            <person name="Goldberg J."/>
            <person name="Griggs A."/>
            <person name="Gujja S."/>
            <person name="Hansen M."/>
            <person name="Heiman D."/>
            <person name="Howarth C."/>
            <person name="Larimer J."/>
            <person name="Lui A."/>
            <person name="MacDonald P.J.P."/>
            <person name="McCowen C."/>
            <person name="Montmayeur A."/>
            <person name="Murphy C."/>
            <person name="Neiman D."/>
            <person name="Pearson M."/>
            <person name="Priest M."/>
            <person name="Roberts A."/>
            <person name="Saif S."/>
            <person name="Shea T."/>
            <person name="Sisk P."/>
            <person name="Stolte C."/>
            <person name="Sykes S."/>
            <person name="Wortman J."/>
            <person name="Nusbaum C."/>
            <person name="Birren B."/>
        </authorList>
    </citation>
    <scope>NUCLEOTIDE SEQUENCE [LARGE SCALE GENOMIC DNA]</scope>
    <source>
        <strain evidence="15">ATCC 50505</strain>
    </source>
</reference>
<evidence type="ECO:0000256" key="10">
    <source>
        <dbReference type="ARBA" id="ARBA00037570"/>
    </source>
</evidence>
<evidence type="ECO:0000256" key="11">
    <source>
        <dbReference type="RuleBase" id="RU368001"/>
    </source>
</evidence>
<dbReference type="Gene3D" id="3.40.50.300">
    <property type="entry name" value="P-loop containing nucleotide triphosphate hydrolases"/>
    <property type="match status" value="2"/>
</dbReference>
<keyword evidence="3 11" id="KW-0378">Hydrolase</keyword>
<evidence type="ECO:0000256" key="4">
    <source>
        <dbReference type="ARBA" id="ARBA00022840"/>
    </source>
</evidence>
<feature type="domain" description="Helicase C-terminal" evidence="13">
    <location>
        <begin position="534"/>
        <end position="690"/>
    </location>
</feature>
<keyword evidence="11" id="KW-0227">DNA damage</keyword>
<accession>L2GMD7</accession>
<dbReference type="GO" id="GO:0005524">
    <property type="term" value="F:ATP binding"/>
    <property type="evidence" value="ECO:0007669"/>
    <property type="project" value="UniProtKB-UniRule"/>
</dbReference>
<dbReference type="InterPro" id="IPR038718">
    <property type="entry name" value="SNF2-like_sf"/>
</dbReference>
<dbReference type="PANTHER" id="PTHR45685:SF2">
    <property type="entry name" value="CHROMATIN-REMODELING ATPASE INO80"/>
    <property type="match status" value="1"/>
</dbReference>
<gene>
    <name evidence="14" type="ORF">VICG_01028</name>
</gene>
<keyword evidence="9" id="KW-0539">Nucleus</keyword>
<evidence type="ECO:0000256" key="1">
    <source>
        <dbReference type="ARBA" id="ARBA00004123"/>
    </source>
</evidence>
<dbReference type="PANTHER" id="PTHR45685">
    <property type="entry name" value="HELICASE SRCAP-RELATED"/>
    <property type="match status" value="1"/>
</dbReference>